<sequence>MYDDDALRPGVPLAPAVRAAAAVLTAAGVPSPRRDAELLLAHTLGLDLKELQHAVLMGSRTVPEGFSTLVAQRAERIPLQHLTGVASFRHLELSVGPGVFIPRPETETVVQWAVDRCAELRAEGILTPLLVDLGTGSGAIAASLAHEVPGSRVHAVELSPLAIAWAERNSRPHGVELHQGDLRDALPELNGLVDVVVSNPPYIPSEAVPREPEVAEHDPEMALYGGGADGMELPLAAAASAARLLRQGGWFIMEHAEVQAPWLATRLGHDPAWTDVTTHQDLNGLDRATSARRA</sequence>
<dbReference type="RefSeq" id="WP_254780518.1">
    <property type="nucleotide sequence ID" value="NZ_FNSN01000003.1"/>
</dbReference>
<feature type="domain" description="Methyltransferase small" evidence="6">
    <location>
        <begin position="130"/>
        <end position="203"/>
    </location>
</feature>
<dbReference type="InterPro" id="IPR040758">
    <property type="entry name" value="PrmC_N"/>
</dbReference>
<evidence type="ECO:0000259" key="6">
    <source>
        <dbReference type="Pfam" id="PF05175"/>
    </source>
</evidence>
<keyword evidence="2 5" id="KW-0808">Transferase</keyword>
<feature type="binding site" evidence="5">
    <location>
        <begin position="134"/>
        <end position="138"/>
    </location>
    <ligand>
        <name>S-adenosyl-L-methionine</name>
        <dbReference type="ChEBI" id="CHEBI:59789"/>
    </ligand>
</feature>
<comment type="catalytic activity">
    <reaction evidence="4 5">
        <text>L-glutaminyl-[peptide chain release factor] + S-adenosyl-L-methionine = N(5)-methyl-L-glutaminyl-[peptide chain release factor] + S-adenosyl-L-homocysteine + H(+)</text>
        <dbReference type="Rhea" id="RHEA:42896"/>
        <dbReference type="Rhea" id="RHEA-COMP:10271"/>
        <dbReference type="Rhea" id="RHEA-COMP:10272"/>
        <dbReference type="ChEBI" id="CHEBI:15378"/>
        <dbReference type="ChEBI" id="CHEBI:30011"/>
        <dbReference type="ChEBI" id="CHEBI:57856"/>
        <dbReference type="ChEBI" id="CHEBI:59789"/>
        <dbReference type="ChEBI" id="CHEBI:61891"/>
        <dbReference type="EC" id="2.1.1.297"/>
    </reaction>
</comment>
<organism evidence="8 9">
    <name type="scientific">Arthrobacter woluwensis</name>
    <dbReference type="NCBI Taxonomy" id="156980"/>
    <lineage>
        <taxon>Bacteria</taxon>
        <taxon>Bacillati</taxon>
        <taxon>Actinomycetota</taxon>
        <taxon>Actinomycetes</taxon>
        <taxon>Micrococcales</taxon>
        <taxon>Micrococcaceae</taxon>
        <taxon>Arthrobacter</taxon>
    </lineage>
</organism>
<dbReference type="HAMAP" id="MF_02126">
    <property type="entry name" value="RF_methyltr_PrmC"/>
    <property type="match status" value="1"/>
</dbReference>
<dbReference type="AlphaFoldDB" id="A0A1H4N5L0"/>
<dbReference type="GO" id="GO:0032259">
    <property type="term" value="P:methylation"/>
    <property type="evidence" value="ECO:0007669"/>
    <property type="project" value="UniProtKB-KW"/>
</dbReference>
<dbReference type="PANTHER" id="PTHR18895">
    <property type="entry name" value="HEMK METHYLTRANSFERASE"/>
    <property type="match status" value="1"/>
</dbReference>
<dbReference type="NCBIfam" id="TIGR03534">
    <property type="entry name" value="RF_mod_PrmC"/>
    <property type="match status" value="1"/>
</dbReference>
<evidence type="ECO:0000313" key="9">
    <source>
        <dbReference type="Proteomes" id="UP000182652"/>
    </source>
</evidence>
<comment type="caution">
    <text evidence="5">Lacks conserved residue(s) required for the propagation of feature annotation.</text>
</comment>
<dbReference type="Pfam" id="PF17827">
    <property type="entry name" value="PrmC_N"/>
    <property type="match status" value="1"/>
</dbReference>
<dbReference type="CDD" id="cd02440">
    <property type="entry name" value="AdoMet_MTases"/>
    <property type="match status" value="1"/>
</dbReference>
<keyword evidence="3 5" id="KW-0949">S-adenosyl-L-methionine</keyword>
<dbReference type="EC" id="2.1.1.297" evidence="5"/>
<feature type="binding site" evidence="5">
    <location>
        <position position="157"/>
    </location>
    <ligand>
        <name>S-adenosyl-L-methionine</name>
        <dbReference type="ChEBI" id="CHEBI:59789"/>
    </ligand>
</feature>
<dbReference type="GO" id="GO:0003676">
    <property type="term" value="F:nucleic acid binding"/>
    <property type="evidence" value="ECO:0007669"/>
    <property type="project" value="InterPro"/>
</dbReference>
<dbReference type="GO" id="GO:0102559">
    <property type="term" value="F:peptide chain release factor N(5)-glutamine methyltransferase activity"/>
    <property type="evidence" value="ECO:0007669"/>
    <property type="project" value="UniProtKB-EC"/>
</dbReference>
<evidence type="ECO:0000256" key="5">
    <source>
        <dbReference type="HAMAP-Rule" id="MF_02126"/>
    </source>
</evidence>
<feature type="domain" description="Release factor glutamine methyltransferase N-terminal" evidence="7">
    <location>
        <begin position="16"/>
        <end position="84"/>
    </location>
</feature>
<evidence type="ECO:0000256" key="1">
    <source>
        <dbReference type="ARBA" id="ARBA00022603"/>
    </source>
</evidence>
<keyword evidence="9" id="KW-1185">Reference proteome</keyword>
<dbReference type="EMBL" id="FNSN01000003">
    <property type="protein sequence ID" value="SEB90503.1"/>
    <property type="molecule type" value="Genomic_DNA"/>
</dbReference>
<dbReference type="Pfam" id="PF05175">
    <property type="entry name" value="MTS"/>
    <property type="match status" value="1"/>
</dbReference>
<dbReference type="InterPro" id="IPR019874">
    <property type="entry name" value="RF_methyltr_PrmC"/>
</dbReference>
<dbReference type="SUPFAM" id="SSF53335">
    <property type="entry name" value="S-adenosyl-L-methionine-dependent methyltransferases"/>
    <property type="match status" value="1"/>
</dbReference>
<evidence type="ECO:0000256" key="3">
    <source>
        <dbReference type="ARBA" id="ARBA00022691"/>
    </source>
</evidence>
<dbReference type="NCBIfam" id="TIGR00536">
    <property type="entry name" value="hemK_fam"/>
    <property type="match status" value="1"/>
</dbReference>
<evidence type="ECO:0000256" key="2">
    <source>
        <dbReference type="ARBA" id="ARBA00022679"/>
    </source>
</evidence>
<feature type="binding site" evidence="5">
    <location>
        <position position="199"/>
    </location>
    <ligand>
        <name>S-adenosyl-L-methionine</name>
        <dbReference type="ChEBI" id="CHEBI:59789"/>
    </ligand>
</feature>
<dbReference type="InterPro" id="IPR002052">
    <property type="entry name" value="DNA_methylase_N6_adenine_CS"/>
</dbReference>
<reference evidence="8 9" key="1">
    <citation type="submission" date="2016-10" db="EMBL/GenBank/DDBJ databases">
        <authorList>
            <person name="de Groot N.N."/>
        </authorList>
    </citation>
    <scope>NUCLEOTIDE SEQUENCE [LARGE SCALE GENOMIC DNA]</scope>
    <source>
        <strain evidence="8 9">DSM 10495</strain>
    </source>
</reference>
<comment type="similarity">
    <text evidence="5">Belongs to the protein N5-glutamine methyltransferase family. PrmC subfamily.</text>
</comment>
<feature type="binding site" evidence="5">
    <location>
        <begin position="199"/>
        <end position="202"/>
    </location>
    <ligand>
        <name>substrate</name>
    </ligand>
</feature>
<dbReference type="STRING" id="156980.SAMN04489745_1560"/>
<dbReference type="InterPro" id="IPR029063">
    <property type="entry name" value="SAM-dependent_MTases_sf"/>
</dbReference>
<evidence type="ECO:0000256" key="4">
    <source>
        <dbReference type="ARBA" id="ARBA00048391"/>
    </source>
</evidence>
<dbReference type="PANTHER" id="PTHR18895:SF74">
    <property type="entry name" value="MTRF1L RELEASE FACTOR GLUTAMINE METHYLTRANSFERASE"/>
    <property type="match status" value="1"/>
</dbReference>
<dbReference type="InterPro" id="IPR004556">
    <property type="entry name" value="HemK-like"/>
</dbReference>
<dbReference type="Gene3D" id="1.10.8.10">
    <property type="entry name" value="DNA helicase RuvA subunit, C-terminal domain"/>
    <property type="match status" value="1"/>
</dbReference>
<dbReference type="Proteomes" id="UP000182652">
    <property type="component" value="Unassembled WGS sequence"/>
</dbReference>
<name>A0A1H4N5L0_9MICC</name>
<proteinExistence type="inferred from homology"/>
<gene>
    <name evidence="5" type="primary">prmC</name>
    <name evidence="8" type="ORF">SAMN04489745_1560</name>
</gene>
<keyword evidence="1 5" id="KW-0489">Methyltransferase</keyword>
<dbReference type="PROSITE" id="PS00092">
    <property type="entry name" value="N6_MTASE"/>
    <property type="match status" value="1"/>
</dbReference>
<dbReference type="Gene3D" id="3.40.50.150">
    <property type="entry name" value="Vaccinia Virus protein VP39"/>
    <property type="match status" value="1"/>
</dbReference>
<evidence type="ECO:0000259" key="7">
    <source>
        <dbReference type="Pfam" id="PF17827"/>
    </source>
</evidence>
<protein>
    <recommendedName>
        <fullName evidence="5">Release factor glutamine methyltransferase</fullName>
        <shortName evidence="5">RF MTase</shortName>
        <ecNumber evidence="5">2.1.1.297</ecNumber>
    </recommendedName>
    <alternativeName>
        <fullName evidence="5">N5-glutamine methyltransferase PrmC</fullName>
    </alternativeName>
    <alternativeName>
        <fullName evidence="5">Protein-(glutamine-N5) MTase PrmC</fullName>
    </alternativeName>
    <alternativeName>
        <fullName evidence="5">Protein-glutamine N-methyltransferase PrmC</fullName>
    </alternativeName>
</protein>
<dbReference type="InterPro" id="IPR050320">
    <property type="entry name" value="N5-glutamine_MTase"/>
</dbReference>
<accession>A0A1H4N5L0</accession>
<comment type="function">
    <text evidence="5">Methylates the class 1 translation termination release factors RF1/PrfA and RF2/PrfB on the glutamine residue of the universally conserved GGQ motif.</text>
</comment>
<dbReference type="InterPro" id="IPR007848">
    <property type="entry name" value="Small_mtfrase_dom"/>
</dbReference>
<evidence type="ECO:0000313" key="8">
    <source>
        <dbReference type="EMBL" id="SEB90503.1"/>
    </source>
</evidence>